<dbReference type="AlphaFoldDB" id="A0A7W7KF01"/>
<sequence>MKLNSPLSEIAKELIILASLLPICVVFSIPPMLWAEGERTLYAVDQAILQPKEGPVHRLFMLGEVNRENGLIRVKSFMAATCNNLADRLIRRDKASAIPGYSWAEAISMDCEADEPWLTLAPPKLSTKNQWILTVGHDPHSI</sequence>
<proteinExistence type="predicted"/>
<organism evidence="1 2">
    <name type="scientific">Pseudomonas nitroreducens</name>
    <dbReference type="NCBI Taxonomy" id="46680"/>
    <lineage>
        <taxon>Bacteria</taxon>
        <taxon>Pseudomonadati</taxon>
        <taxon>Pseudomonadota</taxon>
        <taxon>Gammaproteobacteria</taxon>
        <taxon>Pseudomonadales</taxon>
        <taxon>Pseudomonadaceae</taxon>
        <taxon>Pseudomonas</taxon>
    </lineage>
</organism>
<reference evidence="1 2" key="1">
    <citation type="submission" date="2020-08" db="EMBL/GenBank/DDBJ databases">
        <title>Functional genomics of gut bacteria from endangered species of beetles.</title>
        <authorList>
            <person name="Carlos-Shanley C."/>
        </authorList>
    </citation>
    <scope>NUCLEOTIDE SEQUENCE [LARGE SCALE GENOMIC DNA]</scope>
    <source>
        <strain evidence="1 2">S00179</strain>
    </source>
</reference>
<gene>
    <name evidence="1" type="ORF">HNP46_000423</name>
</gene>
<comment type="caution">
    <text evidence="1">The sequence shown here is derived from an EMBL/GenBank/DDBJ whole genome shotgun (WGS) entry which is preliminary data.</text>
</comment>
<evidence type="ECO:0000313" key="2">
    <source>
        <dbReference type="Proteomes" id="UP000566995"/>
    </source>
</evidence>
<dbReference type="EMBL" id="JACHLI010000001">
    <property type="protein sequence ID" value="MBB4861612.1"/>
    <property type="molecule type" value="Genomic_DNA"/>
</dbReference>
<name>A0A7W7KF01_PSENT</name>
<protein>
    <submittedName>
        <fullName evidence="1">Uncharacterized protein</fullName>
    </submittedName>
</protein>
<dbReference type="RefSeq" id="WP_184585867.1">
    <property type="nucleotide sequence ID" value="NZ_JACHLI010000001.1"/>
</dbReference>
<evidence type="ECO:0000313" key="1">
    <source>
        <dbReference type="EMBL" id="MBB4861612.1"/>
    </source>
</evidence>
<accession>A0A7W7KF01</accession>
<dbReference type="Proteomes" id="UP000566995">
    <property type="component" value="Unassembled WGS sequence"/>
</dbReference>